<evidence type="ECO:0000313" key="2">
    <source>
        <dbReference type="Proteomes" id="UP000580568"/>
    </source>
</evidence>
<dbReference type="AlphaFoldDB" id="A0A6V8SAV2"/>
<evidence type="ECO:0000313" key="1">
    <source>
        <dbReference type="EMBL" id="GFP74210.1"/>
    </source>
</evidence>
<comment type="caution">
    <text evidence="1">The sequence shown here is derived from an EMBL/GenBank/DDBJ whole genome shotgun (WGS) entry which is preliminary data.</text>
</comment>
<dbReference type="EMBL" id="BLZR01000001">
    <property type="protein sequence ID" value="GFP74210.1"/>
    <property type="molecule type" value="Genomic_DNA"/>
</dbReference>
<protein>
    <submittedName>
        <fullName evidence="1">Uncharacterized protein</fullName>
    </submittedName>
</protein>
<gene>
    <name evidence="1" type="ORF">bsdtw1_00255</name>
</gene>
<dbReference type="RefSeq" id="WP_183275778.1">
    <property type="nucleotide sequence ID" value="NZ_BLZR01000001.1"/>
</dbReference>
<name>A0A6V8SAV2_9CLOT</name>
<dbReference type="Proteomes" id="UP000580568">
    <property type="component" value="Unassembled WGS sequence"/>
</dbReference>
<accession>A0A6V8SAV2</accession>
<organism evidence="1 2">
    <name type="scientific">Clostridium fungisolvens</name>
    <dbReference type="NCBI Taxonomy" id="1604897"/>
    <lineage>
        <taxon>Bacteria</taxon>
        <taxon>Bacillati</taxon>
        <taxon>Bacillota</taxon>
        <taxon>Clostridia</taxon>
        <taxon>Eubacteriales</taxon>
        <taxon>Clostridiaceae</taxon>
        <taxon>Clostridium</taxon>
    </lineage>
</organism>
<sequence>MVSKKHIKISAIALIIISYFCCIPIHSSNAKEINSIPVGKKLSKDTHKEKRGNPTYDYIIGKDHLPHFRVFFWVSKEAKNYTPYADDEVKTDVSEHGPVEKWAVVETNEIKENEKLVFIYVPKTFVLLQGIGFQNKIHLRYD</sequence>
<keyword evidence="2" id="KW-1185">Reference proteome</keyword>
<reference evidence="1 2" key="1">
    <citation type="submission" date="2020-07" db="EMBL/GenBank/DDBJ databases">
        <title>A new beta-1,3-glucan-decomposing anaerobic bacterium isolated from anoxic soil subjected to biological soil disinfestation.</title>
        <authorList>
            <person name="Ueki A."/>
            <person name="Tonouchi A."/>
        </authorList>
    </citation>
    <scope>NUCLEOTIDE SEQUENCE [LARGE SCALE GENOMIC DNA]</scope>
    <source>
        <strain evidence="1 2">TW1</strain>
    </source>
</reference>
<proteinExistence type="predicted"/>